<evidence type="ECO:0000313" key="5">
    <source>
        <dbReference type="EMBL" id="SEK70506.1"/>
    </source>
</evidence>
<dbReference type="RefSeq" id="WP_090544241.1">
    <property type="nucleotide sequence ID" value="NZ_FNSR01000001.1"/>
</dbReference>
<proteinExistence type="inferred from homology"/>
<protein>
    <submittedName>
        <fullName evidence="5">Acyl-CoA synthetase (AMP-forming)/AMP-acid ligase II</fullName>
    </submittedName>
</protein>
<evidence type="ECO:0000259" key="3">
    <source>
        <dbReference type="Pfam" id="PF00501"/>
    </source>
</evidence>
<dbReference type="PANTHER" id="PTHR43201">
    <property type="entry name" value="ACYL-COA SYNTHETASE"/>
    <property type="match status" value="1"/>
</dbReference>
<dbReference type="Proteomes" id="UP000199120">
    <property type="component" value="Unassembled WGS sequence"/>
</dbReference>
<comment type="similarity">
    <text evidence="1">Belongs to the ATP-dependent AMP-binding enzyme family.</text>
</comment>
<dbReference type="Pfam" id="PF00501">
    <property type="entry name" value="AMP-binding"/>
    <property type="match status" value="1"/>
</dbReference>
<reference evidence="6" key="1">
    <citation type="submission" date="2016-10" db="EMBL/GenBank/DDBJ databases">
        <authorList>
            <person name="Varghese N."/>
            <person name="Submissions S."/>
        </authorList>
    </citation>
    <scope>NUCLEOTIDE SEQUENCE [LARGE SCALE GENOMIC DNA]</scope>
    <source>
        <strain evidence="6">LMG 26416</strain>
    </source>
</reference>
<evidence type="ECO:0000313" key="6">
    <source>
        <dbReference type="Proteomes" id="UP000199120"/>
    </source>
</evidence>
<dbReference type="InterPro" id="IPR020845">
    <property type="entry name" value="AMP-binding_CS"/>
</dbReference>
<dbReference type="STRING" id="416943.SAMN05445871_1864"/>
<dbReference type="Gene3D" id="3.40.50.12780">
    <property type="entry name" value="N-terminal domain of ligase-like"/>
    <property type="match status" value="1"/>
</dbReference>
<dbReference type="InterPro" id="IPR025110">
    <property type="entry name" value="AMP-bd_C"/>
</dbReference>
<dbReference type="GO" id="GO:0006631">
    <property type="term" value="P:fatty acid metabolic process"/>
    <property type="evidence" value="ECO:0007669"/>
    <property type="project" value="TreeGrafter"/>
</dbReference>
<organism evidence="5 6">
    <name type="scientific">Paraburkholderia caballeronis</name>
    <dbReference type="NCBI Taxonomy" id="416943"/>
    <lineage>
        <taxon>Bacteria</taxon>
        <taxon>Pseudomonadati</taxon>
        <taxon>Pseudomonadota</taxon>
        <taxon>Betaproteobacteria</taxon>
        <taxon>Burkholderiales</taxon>
        <taxon>Burkholderiaceae</taxon>
        <taxon>Paraburkholderia</taxon>
    </lineage>
</organism>
<evidence type="ECO:0000256" key="2">
    <source>
        <dbReference type="ARBA" id="ARBA00022598"/>
    </source>
</evidence>
<dbReference type="OrthoDB" id="9766486at2"/>
<evidence type="ECO:0000256" key="1">
    <source>
        <dbReference type="ARBA" id="ARBA00006432"/>
    </source>
</evidence>
<feature type="domain" description="AMP-dependent synthetase/ligase" evidence="3">
    <location>
        <begin position="34"/>
        <end position="391"/>
    </location>
</feature>
<accession>A0A1H7J7F6</accession>
<dbReference type="InterPro" id="IPR000873">
    <property type="entry name" value="AMP-dep_synth/lig_dom"/>
</dbReference>
<dbReference type="AlphaFoldDB" id="A0A1H7J7F6"/>
<sequence length="552" mass="60387">MISDSRPVSPYAAFARTAARHPHHDFLHIPASAQRRYAASADDASDALTLTYAQTLAEIERQIVRYREAGYRAGMRVALLLENRPAFFFHFFALNALGVGVVPLNPDSRPHEIAYVAQHSEIALAVGVERTLPLLRAALDTPDLQVPLAVADAEAGPLPRAADVATDGSHRASLDDECAILYTSGTTGKPKGCILDNRYFVSIGELYLSEGGLCEVRPGVERLITPLPLFHMNALACSTMAMVLSGGCVIQLDRFHPRDWWADVAASGATIVHYLGVMPAILLSLDGGSPPHHVRFGYGANVDPRHQLVFEQRFGFPLIEGWAMTETGGGAVIASSREPRHVGSRCFGRPRPEIEVRLVDEHDRDVPRGTPGHLLVRRAGAEPRLGFFRGYLKDEATTEAAWRGGWFHTGDVVREGDDGSLHFVDRQKNVIRRSGENIAALEVEACLLDHPDVRQTAVIAAPDPLRDEEVMACVIVSPGVARDAQTARALQAWCLDRLAYFKAPGYVSFVETLPVTSTNKVQKTQLAALGNDPLNAPLCFDLREFKRRVATH</sequence>
<evidence type="ECO:0000259" key="4">
    <source>
        <dbReference type="Pfam" id="PF13193"/>
    </source>
</evidence>
<dbReference type="PROSITE" id="PS00455">
    <property type="entry name" value="AMP_BINDING"/>
    <property type="match status" value="1"/>
</dbReference>
<dbReference type="Pfam" id="PF13193">
    <property type="entry name" value="AMP-binding_C"/>
    <property type="match status" value="1"/>
</dbReference>
<dbReference type="SUPFAM" id="SSF56801">
    <property type="entry name" value="Acetyl-CoA synthetase-like"/>
    <property type="match status" value="1"/>
</dbReference>
<keyword evidence="6" id="KW-1185">Reference proteome</keyword>
<keyword evidence="2 5" id="KW-0436">Ligase</keyword>
<dbReference type="EMBL" id="FOAJ01000003">
    <property type="protein sequence ID" value="SEK70506.1"/>
    <property type="molecule type" value="Genomic_DNA"/>
</dbReference>
<gene>
    <name evidence="5" type="ORF">SAMN05192542_103169</name>
</gene>
<dbReference type="InterPro" id="IPR045851">
    <property type="entry name" value="AMP-bd_C_sf"/>
</dbReference>
<feature type="domain" description="AMP-binding enzyme C-terminal" evidence="4">
    <location>
        <begin position="442"/>
        <end position="520"/>
    </location>
</feature>
<dbReference type="GO" id="GO:0031956">
    <property type="term" value="F:medium-chain fatty acid-CoA ligase activity"/>
    <property type="evidence" value="ECO:0007669"/>
    <property type="project" value="TreeGrafter"/>
</dbReference>
<dbReference type="InterPro" id="IPR042099">
    <property type="entry name" value="ANL_N_sf"/>
</dbReference>
<name>A0A1H7J7F6_9BURK</name>
<dbReference type="PANTHER" id="PTHR43201:SF5">
    <property type="entry name" value="MEDIUM-CHAIN ACYL-COA LIGASE ACSF2, MITOCHONDRIAL"/>
    <property type="match status" value="1"/>
</dbReference>
<dbReference type="Gene3D" id="3.30.300.30">
    <property type="match status" value="1"/>
</dbReference>